<dbReference type="PANTHER" id="PTHR43205:SF7">
    <property type="entry name" value="PROSTAGLANDIN REDUCTASE 1"/>
    <property type="match status" value="1"/>
</dbReference>
<keyword evidence="15" id="KW-0379">Hydroxylation</keyword>
<accession>A0A8I6S6E8</accession>
<evidence type="ECO:0000256" key="23">
    <source>
        <dbReference type="ARBA" id="ARBA00047871"/>
    </source>
</evidence>
<dbReference type="Gene3D" id="3.40.50.720">
    <property type="entry name" value="NAD(P)-binding Rossmann-like Domain"/>
    <property type="match status" value="1"/>
</dbReference>
<keyword evidence="8" id="KW-0644">Prostaglandin metabolism</keyword>
<feature type="domain" description="Enoyl reductase (ER)" evidence="35">
    <location>
        <begin position="16"/>
        <end position="337"/>
    </location>
</feature>
<dbReference type="FunFam" id="3.40.50.720:FF:000121">
    <property type="entry name" value="Prostaglandin reductase 2"/>
    <property type="match status" value="1"/>
</dbReference>
<dbReference type="AlphaFoldDB" id="A0A8I6S6E8"/>
<evidence type="ECO:0000256" key="20">
    <source>
        <dbReference type="ARBA" id="ARBA00047461"/>
    </source>
</evidence>
<dbReference type="InterPro" id="IPR014190">
    <property type="entry name" value="PTGR1"/>
</dbReference>
<evidence type="ECO:0000313" key="37">
    <source>
        <dbReference type="Proteomes" id="UP000494040"/>
    </source>
</evidence>
<evidence type="ECO:0000256" key="2">
    <source>
        <dbReference type="ARBA" id="ARBA00010460"/>
    </source>
</evidence>
<evidence type="ECO:0000256" key="1">
    <source>
        <dbReference type="ARBA" id="ARBA00004496"/>
    </source>
</evidence>
<dbReference type="InterPro" id="IPR036291">
    <property type="entry name" value="NAD(P)-bd_dom_sf"/>
</dbReference>
<evidence type="ECO:0000256" key="15">
    <source>
        <dbReference type="ARBA" id="ARBA00023278"/>
    </source>
</evidence>
<evidence type="ECO:0000256" key="9">
    <source>
        <dbReference type="ARBA" id="ARBA00022553"/>
    </source>
</evidence>
<comment type="catalytic activity">
    <reaction evidence="24">
        <text>13,14-dihydro-15-oxo-prostaglandin F1alpha + NADP(+) = 15-oxoprostaglandin F1alpha + NADPH + H(+)</text>
        <dbReference type="Rhea" id="RHEA:50592"/>
        <dbReference type="ChEBI" id="CHEBI:15378"/>
        <dbReference type="ChEBI" id="CHEBI:57783"/>
        <dbReference type="ChEBI" id="CHEBI:58349"/>
        <dbReference type="ChEBI" id="CHEBI:79072"/>
        <dbReference type="ChEBI" id="CHEBI:133411"/>
    </reaction>
    <physiologicalReaction direction="right-to-left" evidence="24">
        <dbReference type="Rhea" id="RHEA:50594"/>
    </physiologicalReaction>
</comment>
<dbReference type="InterPro" id="IPR020843">
    <property type="entry name" value="ER"/>
</dbReference>
<comment type="catalytic activity">
    <reaction evidence="27">
        <text>13,14-dihydro-15-oxo-PGF2alpha + NADP(+) = 15-oxoprostaglandin F2alpha + NADPH + H(+)</text>
        <dbReference type="Rhea" id="RHEA:50588"/>
        <dbReference type="ChEBI" id="CHEBI:15378"/>
        <dbReference type="ChEBI" id="CHEBI:57783"/>
        <dbReference type="ChEBI" id="CHEBI:58349"/>
        <dbReference type="ChEBI" id="CHEBI:133374"/>
        <dbReference type="ChEBI" id="CHEBI:133409"/>
    </reaction>
    <physiologicalReaction direction="right-to-left" evidence="27">
        <dbReference type="Rhea" id="RHEA:50590"/>
    </physiologicalReaction>
</comment>
<evidence type="ECO:0000256" key="3">
    <source>
        <dbReference type="ARBA" id="ARBA00011852"/>
    </source>
</evidence>
<evidence type="ECO:0000256" key="31">
    <source>
        <dbReference type="ARBA" id="ARBA00049068"/>
    </source>
</evidence>
<comment type="subcellular location">
    <subcellularLocation>
        <location evidence="1">Cytoplasm</location>
    </subcellularLocation>
</comment>
<evidence type="ECO:0000256" key="18">
    <source>
        <dbReference type="ARBA" id="ARBA00032297"/>
    </source>
</evidence>
<dbReference type="Proteomes" id="UP000494040">
    <property type="component" value="Unassembled WGS sequence"/>
</dbReference>
<evidence type="ECO:0000256" key="19">
    <source>
        <dbReference type="ARBA" id="ARBA00033119"/>
    </source>
</evidence>
<comment type="catalytic activity">
    <reaction evidence="25">
        <text>dodecanal + NADP(+) = (2E)-dodecenal + NADPH + H(+)</text>
        <dbReference type="Rhea" id="RHEA:50784"/>
        <dbReference type="ChEBI" id="CHEBI:15378"/>
        <dbReference type="ChEBI" id="CHEBI:27836"/>
        <dbReference type="ChEBI" id="CHEBI:57783"/>
        <dbReference type="ChEBI" id="CHEBI:58349"/>
        <dbReference type="ChEBI" id="CHEBI:133741"/>
    </reaction>
    <physiologicalReaction direction="right-to-left" evidence="25">
        <dbReference type="Rhea" id="RHEA:50786"/>
    </physiologicalReaction>
</comment>
<comment type="similarity">
    <text evidence="2">Belongs to the NADP-dependent oxidoreductase L4BD family.</text>
</comment>
<comment type="catalytic activity">
    <reaction evidence="29">
        <text>20-hydroxy-leukotriene B4 + NADP(+) = 12-oxo-20-hydroxy-leukotriene B4 + NADPH + H(+)</text>
        <dbReference type="Rhea" id="RHEA:51208"/>
        <dbReference type="ChEBI" id="CHEBI:15378"/>
        <dbReference type="ChEBI" id="CHEBI:57460"/>
        <dbReference type="ChEBI" id="CHEBI:57783"/>
        <dbReference type="ChEBI" id="CHEBI:58349"/>
        <dbReference type="ChEBI" id="CHEBI:133346"/>
    </reaction>
    <physiologicalReaction direction="left-to-right" evidence="29">
        <dbReference type="Rhea" id="RHEA:51209"/>
    </physiologicalReaction>
</comment>
<dbReference type="CDD" id="cd08294">
    <property type="entry name" value="leukotriene_B4_DH_like"/>
    <property type="match status" value="1"/>
</dbReference>
<dbReference type="SUPFAM" id="SSF51735">
    <property type="entry name" value="NAD(P)-binding Rossmann-fold domains"/>
    <property type="match status" value="1"/>
</dbReference>
<evidence type="ECO:0000256" key="4">
    <source>
        <dbReference type="ARBA" id="ARBA00011981"/>
    </source>
</evidence>
<evidence type="ECO:0000256" key="26">
    <source>
        <dbReference type="ARBA" id="ARBA00048066"/>
    </source>
</evidence>
<reference evidence="36" key="1">
    <citation type="submission" date="2022-01" db="UniProtKB">
        <authorList>
            <consortium name="EnsemblMetazoa"/>
        </authorList>
    </citation>
    <scope>IDENTIFICATION</scope>
</reference>
<proteinExistence type="inferred from homology"/>
<keyword evidence="11" id="KW-0521">NADP</keyword>
<evidence type="ECO:0000256" key="12">
    <source>
        <dbReference type="ARBA" id="ARBA00022990"/>
    </source>
</evidence>
<dbReference type="Pfam" id="PF00107">
    <property type="entry name" value="ADH_zinc_N"/>
    <property type="match status" value="1"/>
</dbReference>
<dbReference type="EnsemblMetazoa" id="XM_014403173.2">
    <property type="protein sequence ID" value="XP_014258659.1"/>
    <property type="gene ID" value="LOC106672066"/>
</dbReference>
<dbReference type="RefSeq" id="XP_014258659.1">
    <property type="nucleotide sequence ID" value="XM_014403173.2"/>
</dbReference>
<keyword evidence="9" id="KW-0597">Phosphoprotein</keyword>
<dbReference type="Pfam" id="PF16884">
    <property type="entry name" value="ADH_N_2"/>
    <property type="match status" value="1"/>
</dbReference>
<keyword evidence="7" id="KW-0963">Cytoplasm</keyword>
<evidence type="ECO:0000256" key="16">
    <source>
        <dbReference type="ARBA" id="ARBA00031851"/>
    </source>
</evidence>
<evidence type="ECO:0000256" key="30">
    <source>
        <dbReference type="ARBA" id="ARBA00048953"/>
    </source>
</evidence>
<comment type="catalytic activity">
    <reaction evidence="31">
        <text>(5S,12S)-dihydroxy-(6E,10E,12E,14Z)-eicosatetraenoate + NADP(+) = 12-oxo-(5S)-hydroxy-(6E,8E,10E,14Z)-eicosatetraenoate + NADPH + H(+)</text>
        <dbReference type="Rhea" id="RHEA:51212"/>
        <dbReference type="ChEBI" id="CHEBI:15378"/>
        <dbReference type="ChEBI" id="CHEBI:57783"/>
        <dbReference type="ChEBI" id="CHEBI:58349"/>
        <dbReference type="ChEBI" id="CHEBI:133974"/>
        <dbReference type="ChEBI" id="CHEBI:133975"/>
    </reaction>
    <physiologicalReaction direction="left-to-right" evidence="31">
        <dbReference type="Rhea" id="RHEA:51213"/>
    </physiologicalReaction>
</comment>
<dbReference type="GO" id="GO:0047522">
    <property type="term" value="F:15-oxoprostaglandin 13-reductase [NAD(P)+] activity"/>
    <property type="evidence" value="ECO:0007669"/>
    <property type="project" value="UniProtKB-EC"/>
</dbReference>
<evidence type="ECO:0000256" key="32">
    <source>
        <dbReference type="ARBA" id="ARBA00049070"/>
    </source>
</evidence>
<evidence type="ECO:0000256" key="14">
    <source>
        <dbReference type="ARBA" id="ARBA00023098"/>
    </source>
</evidence>
<keyword evidence="10" id="KW-0276">Fatty acid metabolism</keyword>
<organism evidence="36 37">
    <name type="scientific">Cimex lectularius</name>
    <name type="common">Bed bug</name>
    <name type="synonym">Acanthia lectularia</name>
    <dbReference type="NCBI Taxonomy" id="79782"/>
    <lineage>
        <taxon>Eukaryota</taxon>
        <taxon>Metazoa</taxon>
        <taxon>Ecdysozoa</taxon>
        <taxon>Arthropoda</taxon>
        <taxon>Hexapoda</taxon>
        <taxon>Insecta</taxon>
        <taxon>Pterygota</taxon>
        <taxon>Neoptera</taxon>
        <taxon>Paraneoptera</taxon>
        <taxon>Hemiptera</taxon>
        <taxon>Heteroptera</taxon>
        <taxon>Panheteroptera</taxon>
        <taxon>Cimicomorpha</taxon>
        <taxon>Cimicidae</taxon>
        <taxon>Cimex</taxon>
    </lineage>
</organism>
<comment type="catalytic activity">
    <reaction evidence="28">
        <text>4-hydroxynonanal + NADP(+) = (E)-4-hydroxynon-2-enal + NADPH + H(+)</text>
        <dbReference type="Rhea" id="RHEA:64736"/>
        <dbReference type="ChEBI" id="CHEBI:15378"/>
        <dbReference type="ChEBI" id="CHEBI:57783"/>
        <dbReference type="ChEBI" id="CHEBI:58349"/>
        <dbReference type="ChEBI" id="CHEBI:58968"/>
        <dbReference type="ChEBI" id="CHEBI:156112"/>
    </reaction>
    <physiologicalReaction direction="right-to-left" evidence="28">
        <dbReference type="Rhea" id="RHEA:64738"/>
    </physiologicalReaction>
</comment>
<comment type="catalytic activity">
    <reaction evidence="32">
        <text>13,14-dihydro-15-oxo-prostaglandin E1 + NADP(+) = 15-oxoprostaglandin E1 + NADPH + H(+)</text>
        <dbReference type="Rhea" id="RHEA:50584"/>
        <dbReference type="ChEBI" id="CHEBI:15378"/>
        <dbReference type="ChEBI" id="CHEBI:57401"/>
        <dbReference type="ChEBI" id="CHEBI:57783"/>
        <dbReference type="ChEBI" id="CHEBI:58349"/>
        <dbReference type="ChEBI" id="CHEBI:133408"/>
    </reaction>
    <physiologicalReaction direction="right-to-left" evidence="32">
        <dbReference type="Rhea" id="RHEA:50586"/>
    </physiologicalReaction>
</comment>
<keyword evidence="13" id="KW-0560">Oxidoreductase</keyword>
<dbReference type="GO" id="GO:0006693">
    <property type="term" value="P:prostaglandin metabolic process"/>
    <property type="evidence" value="ECO:0007669"/>
    <property type="project" value="UniProtKB-KW"/>
</dbReference>
<comment type="catalytic activity">
    <reaction evidence="20">
        <text>octanal + NADP(+) = (2E)-octenal + NADPH + H(+)</text>
        <dbReference type="Rhea" id="RHEA:50780"/>
        <dbReference type="ChEBI" id="CHEBI:15378"/>
        <dbReference type="ChEBI" id="CHEBI:17935"/>
        <dbReference type="ChEBI" id="CHEBI:57783"/>
        <dbReference type="ChEBI" id="CHEBI:58349"/>
        <dbReference type="ChEBI" id="CHEBI:61748"/>
    </reaction>
    <physiologicalReaction direction="right-to-left" evidence="20">
        <dbReference type="Rhea" id="RHEA:50782"/>
    </physiologicalReaction>
</comment>
<protein>
    <recommendedName>
        <fullName evidence="6">Prostaglandin reductase 1</fullName>
        <ecNumber evidence="4">1.3.1.48</ecNumber>
        <ecNumber evidence="5">1.3.1.74</ecNumber>
    </recommendedName>
    <alternativeName>
        <fullName evidence="19">15-oxoprostaglandin 13-reductase</fullName>
    </alternativeName>
    <alternativeName>
        <fullName evidence="17">Dithiolethione-inducible gene 1 protein</fullName>
    </alternativeName>
    <alternativeName>
        <fullName evidence="16">Leukotriene B4 12-hydroxydehydrogenase</fullName>
    </alternativeName>
    <alternativeName>
        <fullName evidence="18">NAD(P)H-dependent alkenal/one oxidoreductase</fullName>
    </alternativeName>
</protein>
<evidence type="ECO:0000259" key="35">
    <source>
        <dbReference type="SMART" id="SM00829"/>
    </source>
</evidence>
<sequence length="339" mass="36743">MPNKVKKFIYAEKFEGAPKPSNFRLEDGTLPSLKAGEVHFKAVAISVDPYMRAVGSVVPPGNTMFGAQVAKVVASNSPKFKVGDHAVGYFGWQTDYVGRPEDVLSPFGGNEEPYLLPDFKGLPLSLGLGVLGMPGNTAYFGLLEICKPVQGEVVVVSGAAGAVGSLVGQIAKIKGAKVIGFAGSDKKVDWLLKELKFDWAFNYKKIGVLEALKKAAPEGVDCYFDNVGGQMSSDVISCMNNFGRVAVCGSVSTYNETKPVLASAIQMDVILKQLKIEGFLVQRWLGMNRWFEGIKQNIEWIKQGKLVFKETTYHGFEKLPEAFLGLFKGENSGKAVVLV</sequence>
<evidence type="ECO:0000313" key="36">
    <source>
        <dbReference type="EnsemblMetazoa" id="XP_014258659.1"/>
    </source>
</evidence>
<evidence type="ECO:0000256" key="8">
    <source>
        <dbReference type="ARBA" id="ARBA00022501"/>
    </source>
</evidence>
<comment type="catalytic activity">
    <reaction evidence="30">
        <text>6-trans-leukotriene B4 + NADP(+) = 12-oxo-(5S)-hydroxy-(6E,8E,10E,14Z)-eicosatetraenoate + NADPH + H(+)</text>
        <dbReference type="Rhea" id="RHEA:51204"/>
        <dbReference type="ChEBI" id="CHEBI:15378"/>
        <dbReference type="ChEBI" id="CHEBI:57783"/>
        <dbReference type="ChEBI" id="CHEBI:58349"/>
        <dbReference type="ChEBI" id="CHEBI:90723"/>
        <dbReference type="ChEBI" id="CHEBI:133974"/>
    </reaction>
    <physiologicalReaction direction="left-to-right" evidence="30">
        <dbReference type="Rhea" id="RHEA:51205"/>
    </physiologicalReaction>
</comment>
<evidence type="ECO:0000256" key="13">
    <source>
        <dbReference type="ARBA" id="ARBA00023002"/>
    </source>
</evidence>
<evidence type="ECO:0000256" key="6">
    <source>
        <dbReference type="ARBA" id="ARBA00020651"/>
    </source>
</evidence>
<dbReference type="GeneID" id="106672066"/>
<evidence type="ECO:0000256" key="24">
    <source>
        <dbReference type="ARBA" id="ARBA00047878"/>
    </source>
</evidence>
<comment type="catalytic activity">
    <reaction evidence="22">
        <text>pentan-2-one + NADP(+) = (E)-pent-3-en-2-one + NADPH + H(+)</text>
        <dbReference type="Rhea" id="RHEA:50788"/>
        <dbReference type="ChEBI" id="CHEBI:15378"/>
        <dbReference type="ChEBI" id="CHEBI:16472"/>
        <dbReference type="ChEBI" id="CHEBI:57783"/>
        <dbReference type="ChEBI" id="CHEBI:58349"/>
        <dbReference type="ChEBI" id="CHEBI:145276"/>
    </reaction>
    <physiologicalReaction direction="right-to-left" evidence="22">
        <dbReference type="Rhea" id="RHEA:50790"/>
    </physiologicalReaction>
</comment>
<evidence type="ECO:0000256" key="7">
    <source>
        <dbReference type="ARBA" id="ARBA00022490"/>
    </source>
</evidence>
<evidence type="ECO:0000256" key="17">
    <source>
        <dbReference type="ARBA" id="ARBA00032255"/>
    </source>
</evidence>
<dbReference type="OMA" id="NYKTKAF"/>
<evidence type="ECO:0000256" key="10">
    <source>
        <dbReference type="ARBA" id="ARBA00022832"/>
    </source>
</evidence>
<dbReference type="InterPro" id="IPR045010">
    <property type="entry name" value="MDR_fam"/>
</dbReference>
<comment type="catalytic activity">
    <reaction evidence="21">
        <text>decanal + NADP(+) = (2E)-decenal + NADPH + H(+)</text>
        <dbReference type="Rhea" id="RHEA:50612"/>
        <dbReference type="ChEBI" id="CHEBI:15378"/>
        <dbReference type="ChEBI" id="CHEBI:31457"/>
        <dbReference type="ChEBI" id="CHEBI:57783"/>
        <dbReference type="ChEBI" id="CHEBI:58349"/>
        <dbReference type="ChEBI" id="CHEBI:133455"/>
    </reaction>
    <physiologicalReaction direction="right-to-left" evidence="21">
        <dbReference type="Rhea" id="RHEA:50614"/>
    </physiologicalReaction>
</comment>
<comment type="catalytic activity">
    <reaction evidence="34">
        <text>hexanal + NADP(+) = (E)-hex-2-enal + NADPH + H(+)</text>
        <dbReference type="Rhea" id="RHEA:50776"/>
        <dbReference type="ChEBI" id="CHEBI:15378"/>
        <dbReference type="ChEBI" id="CHEBI:28913"/>
        <dbReference type="ChEBI" id="CHEBI:57783"/>
        <dbReference type="ChEBI" id="CHEBI:58349"/>
        <dbReference type="ChEBI" id="CHEBI:88528"/>
    </reaction>
    <physiologicalReaction direction="right-to-left" evidence="34">
        <dbReference type="Rhea" id="RHEA:50778"/>
    </physiologicalReaction>
</comment>
<name>A0A8I6S6E8_CIMLE</name>
<dbReference type="InterPro" id="IPR013149">
    <property type="entry name" value="ADH-like_C"/>
</dbReference>
<dbReference type="EC" id="1.3.1.74" evidence="5"/>
<dbReference type="OrthoDB" id="809632at2759"/>
<dbReference type="KEGG" id="clec:106672066"/>
<evidence type="ECO:0000256" key="21">
    <source>
        <dbReference type="ARBA" id="ARBA00047617"/>
    </source>
</evidence>
<evidence type="ECO:0000256" key="11">
    <source>
        <dbReference type="ARBA" id="ARBA00022857"/>
    </source>
</evidence>
<evidence type="ECO:0000256" key="28">
    <source>
        <dbReference type="ARBA" id="ARBA00048387"/>
    </source>
</evidence>
<dbReference type="InterPro" id="IPR011032">
    <property type="entry name" value="GroES-like_sf"/>
</dbReference>
<keyword evidence="14" id="KW-0443">Lipid metabolism</keyword>
<evidence type="ECO:0000256" key="34">
    <source>
        <dbReference type="ARBA" id="ARBA00049368"/>
    </source>
</evidence>
<dbReference type="PANTHER" id="PTHR43205">
    <property type="entry name" value="PROSTAGLANDIN REDUCTASE"/>
    <property type="match status" value="1"/>
</dbReference>
<evidence type="ECO:0000256" key="33">
    <source>
        <dbReference type="ARBA" id="ARBA00049179"/>
    </source>
</evidence>
<dbReference type="GO" id="GO:0032440">
    <property type="term" value="F:2-alkenal reductase [NAD(P)H] activity"/>
    <property type="evidence" value="ECO:0007669"/>
    <property type="project" value="UniProtKB-EC"/>
</dbReference>
<comment type="catalytic activity">
    <reaction evidence="26">
        <text>nonan-2-one + NADP(+) = (3E)-nonen-2-one + NADPH + H(+)</text>
        <dbReference type="Rhea" id="RHEA:50616"/>
        <dbReference type="ChEBI" id="CHEBI:15378"/>
        <dbReference type="ChEBI" id="CHEBI:57783"/>
        <dbReference type="ChEBI" id="CHEBI:58349"/>
        <dbReference type="ChEBI" id="CHEBI:77927"/>
        <dbReference type="ChEBI" id="CHEBI:133457"/>
    </reaction>
    <physiologicalReaction direction="right-to-left" evidence="26">
        <dbReference type="Rhea" id="RHEA:50618"/>
    </physiologicalReaction>
</comment>
<dbReference type="GO" id="GO:0005737">
    <property type="term" value="C:cytoplasm"/>
    <property type="evidence" value="ECO:0007669"/>
    <property type="project" value="UniProtKB-SubCell"/>
</dbReference>
<dbReference type="SUPFAM" id="SSF50129">
    <property type="entry name" value="GroES-like"/>
    <property type="match status" value="1"/>
</dbReference>
<comment type="catalytic activity">
    <reaction evidence="23">
        <text>leukotriene B4 + NADP(+) = 12-oxo-leukotriene B4 + NADPH + H(+)</text>
        <dbReference type="Rhea" id="RHEA:50608"/>
        <dbReference type="ChEBI" id="CHEBI:15378"/>
        <dbReference type="ChEBI" id="CHEBI:57461"/>
        <dbReference type="ChEBI" id="CHEBI:57783"/>
        <dbReference type="ChEBI" id="CHEBI:58349"/>
        <dbReference type="ChEBI" id="CHEBI:133309"/>
    </reaction>
    <physiologicalReaction direction="left-to-right" evidence="23">
        <dbReference type="Rhea" id="RHEA:50609"/>
    </physiologicalReaction>
</comment>
<evidence type="ECO:0000256" key="25">
    <source>
        <dbReference type="ARBA" id="ARBA00047903"/>
    </source>
</evidence>
<evidence type="ECO:0000256" key="5">
    <source>
        <dbReference type="ARBA" id="ARBA00012410"/>
    </source>
</evidence>
<comment type="subunit">
    <text evidence="3">Monomer or homodimer.</text>
</comment>
<evidence type="ECO:0000256" key="29">
    <source>
        <dbReference type="ARBA" id="ARBA00048591"/>
    </source>
</evidence>
<comment type="catalytic activity">
    <reaction evidence="33">
        <text>an n-alkanal + NADP(+) = an alk-2-enal + NADPH + H(+)</text>
        <dbReference type="Rhea" id="RHEA:13737"/>
        <dbReference type="ChEBI" id="CHEBI:12834"/>
        <dbReference type="ChEBI" id="CHEBI:13757"/>
        <dbReference type="ChEBI" id="CHEBI:15378"/>
        <dbReference type="ChEBI" id="CHEBI:57783"/>
        <dbReference type="ChEBI" id="CHEBI:58349"/>
        <dbReference type="EC" id="1.3.1.74"/>
    </reaction>
    <physiologicalReaction direction="right-to-left" evidence="33">
        <dbReference type="Rhea" id="RHEA:13739"/>
    </physiologicalReaction>
</comment>
<keyword evidence="12" id="KW-0007">Acetylation</keyword>
<keyword evidence="37" id="KW-1185">Reference proteome</keyword>
<dbReference type="EC" id="1.3.1.48" evidence="4"/>
<dbReference type="SMART" id="SM00829">
    <property type="entry name" value="PKS_ER"/>
    <property type="match status" value="1"/>
</dbReference>
<evidence type="ECO:0000256" key="22">
    <source>
        <dbReference type="ARBA" id="ARBA00047742"/>
    </source>
</evidence>
<evidence type="ECO:0000256" key="27">
    <source>
        <dbReference type="ARBA" id="ARBA00048290"/>
    </source>
</evidence>
<dbReference type="Gene3D" id="3.90.180.10">
    <property type="entry name" value="Medium-chain alcohol dehydrogenases, catalytic domain"/>
    <property type="match status" value="1"/>
</dbReference>
<dbReference type="InterPro" id="IPR041694">
    <property type="entry name" value="ADH_N_2"/>
</dbReference>